<evidence type="ECO:0000313" key="1">
    <source>
        <dbReference type="EnsemblMetazoa" id="CJA41131.1"/>
    </source>
</evidence>
<sequence>MDPIHVPSVSDPFWHYLPPPVHPSLLAEATAKVAVKKMGEREAQNVVEKPRIFRPKIFRLGGISADNHYDIRVQDVRKYLRNDGLYLDNQQARQRQWQWVYPPLDSYAIDTLAAADIPPLPVWVSF</sequence>
<dbReference type="EnsemblMetazoa" id="CJA41131.1">
    <property type="protein sequence ID" value="CJA41131.1"/>
    <property type="gene ID" value="WBGene00216979"/>
</dbReference>
<name>A0A8R1IQ32_CAEJA</name>
<dbReference type="Proteomes" id="UP000005237">
    <property type="component" value="Unassembled WGS sequence"/>
</dbReference>
<reference evidence="1" key="2">
    <citation type="submission" date="2022-06" db="UniProtKB">
        <authorList>
            <consortium name="EnsemblMetazoa"/>
        </authorList>
    </citation>
    <scope>IDENTIFICATION</scope>
    <source>
        <strain evidence="1">DF5081</strain>
    </source>
</reference>
<proteinExistence type="predicted"/>
<protein>
    <submittedName>
        <fullName evidence="1">Uncharacterized protein</fullName>
    </submittedName>
</protein>
<dbReference type="AlphaFoldDB" id="A0A8R1IQ32"/>
<accession>A0A8R1IQ32</accession>
<reference evidence="2" key="1">
    <citation type="submission" date="2010-08" db="EMBL/GenBank/DDBJ databases">
        <authorList>
            <consortium name="Caenorhabditis japonica Sequencing Consortium"/>
            <person name="Wilson R.K."/>
        </authorList>
    </citation>
    <scope>NUCLEOTIDE SEQUENCE [LARGE SCALE GENOMIC DNA]</scope>
    <source>
        <strain evidence="2">DF5081</strain>
    </source>
</reference>
<evidence type="ECO:0000313" key="2">
    <source>
        <dbReference type="Proteomes" id="UP000005237"/>
    </source>
</evidence>
<keyword evidence="2" id="KW-1185">Reference proteome</keyword>
<organism evidence="1 2">
    <name type="scientific">Caenorhabditis japonica</name>
    <dbReference type="NCBI Taxonomy" id="281687"/>
    <lineage>
        <taxon>Eukaryota</taxon>
        <taxon>Metazoa</taxon>
        <taxon>Ecdysozoa</taxon>
        <taxon>Nematoda</taxon>
        <taxon>Chromadorea</taxon>
        <taxon>Rhabditida</taxon>
        <taxon>Rhabditina</taxon>
        <taxon>Rhabditomorpha</taxon>
        <taxon>Rhabditoidea</taxon>
        <taxon>Rhabditidae</taxon>
        <taxon>Peloderinae</taxon>
        <taxon>Caenorhabditis</taxon>
    </lineage>
</organism>